<dbReference type="SUPFAM" id="SSF103256">
    <property type="entry name" value="Hypothetical protein TM0160"/>
    <property type="match status" value="1"/>
</dbReference>
<evidence type="ECO:0000313" key="2">
    <source>
        <dbReference type="EMBL" id="OWK39161.1"/>
    </source>
</evidence>
<dbReference type="AlphaFoldDB" id="A0A225DC87"/>
<gene>
    <name evidence="2" type="ORF">FRUB_06243</name>
</gene>
<dbReference type="Gene3D" id="3.10.690.10">
    <property type="entry name" value="Bifunctional nuclease domain"/>
    <property type="match status" value="1"/>
</dbReference>
<dbReference type="Pfam" id="PF02577">
    <property type="entry name" value="BFN_dom"/>
    <property type="match status" value="1"/>
</dbReference>
<dbReference type="InterPro" id="IPR036104">
    <property type="entry name" value="BFN_sf"/>
</dbReference>
<evidence type="ECO:0000259" key="1">
    <source>
        <dbReference type="PROSITE" id="PS51658"/>
    </source>
</evidence>
<dbReference type="PANTHER" id="PTHR15160:SF1">
    <property type="entry name" value="VON HIPPEL-LINDAU DISEASE TUMOR SUPPRESSOR"/>
    <property type="match status" value="1"/>
</dbReference>
<feature type="domain" description="BFN" evidence="1">
    <location>
        <begin position="2"/>
        <end position="132"/>
    </location>
</feature>
<dbReference type="EMBL" id="NIDE01000011">
    <property type="protein sequence ID" value="OWK39161.1"/>
    <property type="molecule type" value="Genomic_DNA"/>
</dbReference>
<accession>A0A225DC87</accession>
<dbReference type="PROSITE" id="PS51658">
    <property type="entry name" value="BFN"/>
    <property type="match status" value="1"/>
</dbReference>
<organism evidence="2 3">
    <name type="scientific">Fimbriiglobus ruber</name>
    <dbReference type="NCBI Taxonomy" id="1908690"/>
    <lineage>
        <taxon>Bacteria</taxon>
        <taxon>Pseudomonadati</taxon>
        <taxon>Planctomycetota</taxon>
        <taxon>Planctomycetia</taxon>
        <taxon>Gemmatales</taxon>
        <taxon>Gemmataceae</taxon>
        <taxon>Fimbriiglobus</taxon>
    </lineage>
</organism>
<dbReference type="InterPro" id="IPR003729">
    <property type="entry name" value="Bi_nuclease_dom"/>
</dbReference>
<reference evidence="3" key="1">
    <citation type="submission" date="2017-06" db="EMBL/GenBank/DDBJ databases">
        <title>Genome analysis of Fimbriiglobus ruber SP5, the first member of the order Planctomycetales with confirmed chitinolytic capability.</title>
        <authorList>
            <person name="Ravin N.V."/>
            <person name="Rakitin A.L."/>
            <person name="Ivanova A.A."/>
            <person name="Beletsky A.V."/>
            <person name="Kulichevskaya I.S."/>
            <person name="Mardanov A.V."/>
            <person name="Dedysh S.N."/>
        </authorList>
    </citation>
    <scope>NUCLEOTIDE SEQUENCE [LARGE SCALE GENOMIC DNA]</scope>
    <source>
        <strain evidence="3">SP5</strain>
    </source>
</reference>
<protein>
    <recommendedName>
        <fullName evidence="1">BFN domain-containing protein</fullName>
    </recommendedName>
</protein>
<keyword evidence="3" id="KW-1185">Reference proteome</keyword>
<dbReference type="Proteomes" id="UP000214646">
    <property type="component" value="Unassembled WGS sequence"/>
</dbReference>
<dbReference type="PANTHER" id="PTHR15160">
    <property type="entry name" value="VON HIPPEL-LINDAU PROTEIN"/>
    <property type="match status" value="1"/>
</dbReference>
<evidence type="ECO:0000313" key="3">
    <source>
        <dbReference type="Proteomes" id="UP000214646"/>
    </source>
</evidence>
<proteinExistence type="predicted"/>
<dbReference type="GO" id="GO:0004518">
    <property type="term" value="F:nuclease activity"/>
    <property type="evidence" value="ECO:0007669"/>
    <property type="project" value="InterPro"/>
</dbReference>
<comment type="caution">
    <text evidence="2">The sequence shown here is derived from an EMBL/GenBank/DDBJ whole genome shotgun (WGS) entry which is preliminary data.</text>
</comment>
<sequence>MPIHMELRRIIINEIDDHQVIVLREADGERSFPIVIGLFEATSIDRRVKGLQAPRPLTHDLIVSVVDQLGGEVQDIIISELKEHTYFAKLRVKHDGELIEVDCRPSDAIAVAVTAKVPIYVNEEVLGEALED</sequence>
<name>A0A225DC87_9BACT</name>